<evidence type="ECO:0000256" key="1">
    <source>
        <dbReference type="ARBA" id="ARBA00023015"/>
    </source>
</evidence>
<feature type="domain" description="HTH gntR-type" evidence="4">
    <location>
        <begin position="33"/>
        <end position="100"/>
    </location>
</feature>
<evidence type="ECO:0000313" key="6">
    <source>
        <dbReference type="Proteomes" id="UP000199387"/>
    </source>
</evidence>
<dbReference type="CDD" id="cd07377">
    <property type="entry name" value="WHTH_GntR"/>
    <property type="match status" value="1"/>
</dbReference>
<gene>
    <name evidence="5" type="ORF">SAMN04488112_10356</name>
</gene>
<dbReference type="SMART" id="SM00345">
    <property type="entry name" value="HTH_GNTR"/>
    <property type="match status" value="1"/>
</dbReference>
<protein>
    <submittedName>
        <fullName evidence="5">DNA-binding transcriptional regulator, GntR family</fullName>
    </submittedName>
</protein>
<dbReference type="GO" id="GO:0003700">
    <property type="term" value="F:DNA-binding transcription factor activity"/>
    <property type="evidence" value="ECO:0007669"/>
    <property type="project" value="InterPro"/>
</dbReference>
<dbReference type="STRING" id="1236220.SAMN04488112_10356"/>
<dbReference type="GO" id="GO:0003677">
    <property type="term" value="F:DNA binding"/>
    <property type="evidence" value="ECO:0007669"/>
    <property type="project" value="UniProtKB-KW"/>
</dbReference>
<dbReference type="PRINTS" id="PR00035">
    <property type="entry name" value="HTHGNTR"/>
</dbReference>
<dbReference type="PANTHER" id="PTHR43537">
    <property type="entry name" value="TRANSCRIPTIONAL REGULATOR, GNTR FAMILY"/>
    <property type="match status" value="1"/>
</dbReference>
<dbReference type="Gene3D" id="1.20.120.530">
    <property type="entry name" value="GntR ligand-binding domain-like"/>
    <property type="match status" value="1"/>
</dbReference>
<dbReference type="InterPro" id="IPR011711">
    <property type="entry name" value="GntR_C"/>
</dbReference>
<dbReference type="AlphaFoldDB" id="A0A1G6IUV7"/>
<dbReference type="Gene3D" id="1.10.10.10">
    <property type="entry name" value="Winged helix-like DNA-binding domain superfamily/Winged helix DNA-binding domain"/>
    <property type="match status" value="1"/>
</dbReference>
<keyword evidence="6" id="KW-1185">Reference proteome</keyword>
<evidence type="ECO:0000313" key="5">
    <source>
        <dbReference type="EMBL" id="SDC10203.1"/>
    </source>
</evidence>
<name>A0A1G6IUV7_9BACL</name>
<dbReference type="PROSITE" id="PS50949">
    <property type="entry name" value="HTH_GNTR"/>
    <property type="match status" value="1"/>
</dbReference>
<keyword evidence="1" id="KW-0805">Transcription regulation</keyword>
<dbReference type="RefSeq" id="WP_176757781.1">
    <property type="nucleotide sequence ID" value="NZ_FMZA01000003.1"/>
</dbReference>
<dbReference type="Pfam" id="PF07729">
    <property type="entry name" value="FCD"/>
    <property type="match status" value="1"/>
</dbReference>
<dbReference type="SMART" id="SM00895">
    <property type="entry name" value="FCD"/>
    <property type="match status" value="1"/>
</dbReference>
<dbReference type="EMBL" id="FMZA01000003">
    <property type="protein sequence ID" value="SDC10203.1"/>
    <property type="molecule type" value="Genomic_DNA"/>
</dbReference>
<keyword evidence="2 5" id="KW-0238">DNA-binding</keyword>
<accession>A0A1G6IUV7</accession>
<reference evidence="5 6" key="1">
    <citation type="submission" date="2016-10" db="EMBL/GenBank/DDBJ databases">
        <authorList>
            <person name="de Groot N.N."/>
        </authorList>
    </citation>
    <scope>NUCLEOTIDE SEQUENCE [LARGE SCALE GENOMIC DNA]</scope>
    <source>
        <strain evidence="5 6">DSM 45514</strain>
    </source>
</reference>
<dbReference type="SUPFAM" id="SSF46785">
    <property type="entry name" value="Winged helix' DNA-binding domain"/>
    <property type="match status" value="1"/>
</dbReference>
<dbReference type="PANTHER" id="PTHR43537:SF24">
    <property type="entry name" value="GLUCONATE OPERON TRANSCRIPTIONAL REPRESSOR"/>
    <property type="match status" value="1"/>
</dbReference>
<dbReference type="InterPro" id="IPR036390">
    <property type="entry name" value="WH_DNA-bd_sf"/>
</dbReference>
<sequence>MFLWNQYVQQFWIQYSINKLVVALKKFQLSDRSTLQERVTTALRQAILSGFYQPGERLKQEKLADELSVSRMPVREALRQLEDEGLITWERHKGAVVKEITAEDLAEIYALRAELEPLALRRSFHRITEADLEHMQQLIYDMDEAIREDEMELYCRLNFDFHRLLLSRSPWQRLQSIIKQIWNGIPLKAPTFVPGQAPRSHQDHREMVKYIREAELEKCCQVLRKHITVSGEQLVAYLQQKEASLTGLSKDGR</sequence>
<dbReference type="InterPro" id="IPR008920">
    <property type="entry name" value="TF_FadR/GntR_C"/>
</dbReference>
<dbReference type="Pfam" id="PF00392">
    <property type="entry name" value="GntR"/>
    <property type="match status" value="1"/>
</dbReference>
<proteinExistence type="predicted"/>
<dbReference type="InterPro" id="IPR000524">
    <property type="entry name" value="Tscrpt_reg_HTH_GntR"/>
</dbReference>
<dbReference type="Proteomes" id="UP000199387">
    <property type="component" value="Unassembled WGS sequence"/>
</dbReference>
<dbReference type="SUPFAM" id="SSF48008">
    <property type="entry name" value="GntR ligand-binding domain-like"/>
    <property type="match status" value="1"/>
</dbReference>
<evidence type="ECO:0000256" key="3">
    <source>
        <dbReference type="ARBA" id="ARBA00023163"/>
    </source>
</evidence>
<evidence type="ECO:0000259" key="4">
    <source>
        <dbReference type="PROSITE" id="PS50949"/>
    </source>
</evidence>
<evidence type="ECO:0000256" key="2">
    <source>
        <dbReference type="ARBA" id="ARBA00023125"/>
    </source>
</evidence>
<organism evidence="5 6">
    <name type="scientific">Melghirimyces thermohalophilus</name>
    <dbReference type="NCBI Taxonomy" id="1236220"/>
    <lineage>
        <taxon>Bacteria</taxon>
        <taxon>Bacillati</taxon>
        <taxon>Bacillota</taxon>
        <taxon>Bacilli</taxon>
        <taxon>Bacillales</taxon>
        <taxon>Thermoactinomycetaceae</taxon>
        <taxon>Melghirimyces</taxon>
    </lineage>
</organism>
<dbReference type="InterPro" id="IPR036388">
    <property type="entry name" value="WH-like_DNA-bd_sf"/>
</dbReference>
<keyword evidence="3" id="KW-0804">Transcription</keyword>